<dbReference type="InterPro" id="IPR015170">
    <property type="entry name" value="DUF1924_SHP"/>
</dbReference>
<keyword evidence="7" id="KW-1185">Reference proteome</keyword>
<evidence type="ECO:0000256" key="1">
    <source>
        <dbReference type="ARBA" id="ARBA00022617"/>
    </source>
</evidence>
<dbReference type="Proteomes" id="UP001477278">
    <property type="component" value="Unassembled WGS sequence"/>
</dbReference>
<dbReference type="SUPFAM" id="SSF46626">
    <property type="entry name" value="Cytochrome c"/>
    <property type="match status" value="1"/>
</dbReference>
<proteinExistence type="predicted"/>
<feature type="domain" description="Cytochrome c" evidence="5">
    <location>
        <begin position="77"/>
        <end position="165"/>
    </location>
</feature>
<dbReference type="InterPro" id="IPR036909">
    <property type="entry name" value="Cyt_c-like_dom_sf"/>
</dbReference>
<evidence type="ECO:0000313" key="7">
    <source>
        <dbReference type="Proteomes" id="UP001477278"/>
    </source>
</evidence>
<evidence type="ECO:0000256" key="3">
    <source>
        <dbReference type="ARBA" id="ARBA00023004"/>
    </source>
</evidence>
<accession>A0ABV0FKW6</accession>
<reference evidence="6 7" key="1">
    <citation type="submission" date="2024-05" db="EMBL/GenBank/DDBJ databases">
        <title>Genome sequencing of Marine Estuary Bacteria, Shewanella vesiculosa and S. baltica, and Pseudomonas syringae.</title>
        <authorList>
            <person name="Gurung A."/>
            <person name="Maclea K.S."/>
        </authorList>
    </citation>
    <scope>NUCLEOTIDE SEQUENCE [LARGE SCALE GENOMIC DNA]</scope>
    <source>
        <strain evidence="6 7">1A</strain>
    </source>
</reference>
<dbReference type="Pfam" id="PF09086">
    <property type="entry name" value="DUF1924"/>
    <property type="match status" value="1"/>
</dbReference>
<dbReference type="PROSITE" id="PS51007">
    <property type="entry name" value="CYTC"/>
    <property type="match status" value="1"/>
</dbReference>
<organism evidence="6 7">
    <name type="scientific">Shewanella vesiculosa</name>
    <dbReference type="NCBI Taxonomy" id="518738"/>
    <lineage>
        <taxon>Bacteria</taxon>
        <taxon>Pseudomonadati</taxon>
        <taxon>Pseudomonadota</taxon>
        <taxon>Gammaproteobacteria</taxon>
        <taxon>Alteromonadales</taxon>
        <taxon>Shewanellaceae</taxon>
        <taxon>Shewanella</taxon>
    </lineage>
</organism>
<protein>
    <submittedName>
        <fullName evidence="6">DUF1924 domain-containing protein</fullName>
    </submittedName>
</protein>
<dbReference type="Gene3D" id="1.10.760.10">
    <property type="entry name" value="Cytochrome c-like domain"/>
    <property type="match status" value="1"/>
</dbReference>
<keyword evidence="1 4" id="KW-0349">Heme</keyword>
<sequence>MNTMTQPTISQKLNLVKISALMLSNISLTLACLAITSISFTSFGVNAANSKVDSLPLSAERIGRQLQNYQSLGAGPFSAAAGQTLWMKEMDGRSCTSCHTAKVSEMGMHQNTRKMIAPMSPSITQARLTDTAKIEKWFTRNCNWTFKRDCTAQEKGDALLWLSQQ</sequence>
<dbReference type="InterPro" id="IPR009056">
    <property type="entry name" value="Cyt_c-like_dom"/>
</dbReference>
<dbReference type="RefSeq" id="WP_347689648.1">
    <property type="nucleotide sequence ID" value="NZ_JBDPZN010000001.1"/>
</dbReference>
<comment type="caution">
    <text evidence="6">The sequence shown here is derived from an EMBL/GenBank/DDBJ whole genome shotgun (WGS) entry which is preliminary data.</text>
</comment>
<evidence type="ECO:0000313" key="6">
    <source>
        <dbReference type="EMBL" id="MEO3681462.1"/>
    </source>
</evidence>
<dbReference type="EMBL" id="JBDPZN010000001">
    <property type="protein sequence ID" value="MEO3681462.1"/>
    <property type="molecule type" value="Genomic_DNA"/>
</dbReference>
<evidence type="ECO:0000256" key="4">
    <source>
        <dbReference type="PROSITE-ProRule" id="PRU00433"/>
    </source>
</evidence>
<gene>
    <name evidence="6" type="ORF">ABHN84_04055</name>
</gene>
<name>A0ABV0FKW6_9GAMM</name>
<evidence type="ECO:0000256" key="2">
    <source>
        <dbReference type="ARBA" id="ARBA00022723"/>
    </source>
</evidence>
<keyword evidence="2 4" id="KW-0479">Metal-binding</keyword>
<keyword evidence="3 4" id="KW-0408">Iron</keyword>
<evidence type="ECO:0000259" key="5">
    <source>
        <dbReference type="PROSITE" id="PS51007"/>
    </source>
</evidence>